<evidence type="ECO:0000256" key="2">
    <source>
        <dbReference type="SAM" id="Phobius"/>
    </source>
</evidence>
<reference evidence="4" key="1">
    <citation type="journal article" date="2019" name="Int. J. Syst. Evol. Microbiol.">
        <title>The Global Catalogue of Microorganisms (GCM) 10K type strain sequencing project: providing services to taxonomists for standard genome sequencing and annotation.</title>
        <authorList>
            <consortium name="The Broad Institute Genomics Platform"/>
            <consortium name="The Broad Institute Genome Sequencing Center for Infectious Disease"/>
            <person name="Wu L."/>
            <person name="Ma J."/>
        </authorList>
    </citation>
    <scope>NUCLEOTIDE SEQUENCE [LARGE SCALE GENOMIC DNA]</scope>
    <source>
        <strain evidence="4">JCM 11756</strain>
    </source>
</reference>
<evidence type="ECO:0000313" key="3">
    <source>
        <dbReference type="EMBL" id="GAA1431201.1"/>
    </source>
</evidence>
<feature type="transmembrane region" description="Helical" evidence="2">
    <location>
        <begin position="152"/>
        <end position="182"/>
    </location>
</feature>
<evidence type="ECO:0000313" key="4">
    <source>
        <dbReference type="Proteomes" id="UP001500973"/>
    </source>
</evidence>
<proteinExistence type="predicted"/>
<feature type="compositionally biased region" description="Basic and acidic residues" evidence="1">
    <location>
        <begin position="263"/>
        <end position="279"/>
    </location>
</feature>
<dbReference type="RefSeq" id="WP_344015350.1">
    <property type="nucleotide sequence ID" value="NZ_BAAAIZ010000085.1"/>
</dbReference>
<name>A0ABN1Z498_9ACTN</name>
<dbReference type="EMBL" id="BAAAIZ010000085">
    <property type="protein sequence ID" value="GAA1431201.1"/>
    <property type="molecule type" value="Genomic_DNA"/>
</dbReference>
<comment type="caution">
    <text evidence="3">The sequence shown here is derived from an EMBL/GenBank/DDBJ whole genome shotgun (WGS) entry which is preliminary data.</text>
</comment>
<keyword evidence="2" id="KW-0472">Membrane</keyword>
<protein>
    <submittedName>
        <fullName evidence="3">Uncharacterized protein</fullName>
    </submittedName>
</protein>
<evidence type="ECO:0000256" key="1">
    <source>
        <dbReference type="SAM" id="MobiDB-lite"/>
    </source>
</evidence>
<gene>
    <name evidence="3" type="ORF">GCM10009601_49820</name>
</gene>
<keyword evidence="2" id="KW-0812">Transmembrane</keyword>
<keyword evidence="2" id="KW-1133">Transmembrane helix</keyword>
<keyword evidence="4" id="KW-1185">Reference proteome</keyword>
<accession>A0ABN1Z498</accession>
<feature type="region of interest" description="Disordered" evidence="1">
    <location>
        <begin position="263"/>
        <end position="285"/>
    </location>
</feature>
<organism evidence="3 4">
    <name type="scientific">Streptomyces thermospinosisporus</name>
    <dbReference type="NCBI Taxonomy" id="161482"/>
    <lineage>
        <taxon>Bacteria</taxon>
        <taxon>Bacillati</taxon>
        <taxon>Actinomycetota</taxon>
        <taxon>Actinomycetes</taxon>
        <taxon>Kitasatosporales</taxon>
        <taxon>Streptomycetaceae</taxon>
        <taxon>Streptomyces</taxon>
    </lineage>
</organism>
<sequence length="562" mass="62439">MPLHGVNGHHPIGHAAGGMTEPTRLLCAVAHLRPDRAEEFAKKFREWRRRMTKHLGDKLTSKKVRERRLEQATKRALADEQNNLRKLLDDEEEPTAPKQPRVLVGHEYARWVRRRIAAGGRPVPSQGFDLEAVLNACAQAQRLLWLRRGLTALASAAGGLWVLTPLAYLAPLVTLLGLWAAFYTDRALAQRRLRAVIGADVGATWGADVPRRFRRAVEGIRDASYGEVVPYRNQVRASGAKYHFVGAGKVWFETQIGIDVTRAKSNDEDDSQRSEDAKGPSRALPSVEELLAGARPGDGVVRFTPDDLHAHVARELQRPIDPLPDFHPESVQEVFGVAAIAADRWDALTPEGWEGLVTLAREGVMAADAQRAPKVARRFLCARMTSWDGELVASIFVGFAYENHYLRVVVRPHVVNPVHPVVREAEKEAAGAGWSWRRRTAYLAAVDTIWLVARLFKRATSDERQPAQDAGQGPVSLREVYSTRYMDDMLQYDDARRYIEMMQGRVLAAVEGFLVDHNVDTGEYRERITVVLNNGVINTGEMSNVQNQPGAVGSHQKAGGAA</sequence>
<dbReference type="Proteomes" id="UP001500973">
    <property type="component" value="Unassembled WGS sequence"/>
</dbReference>